<dbReference type="Pfam" id="PF08284">
    <property type="entry name" value="RVP_2"/>
    <property type="match status" value="1"/>
</dbReference>
<reference evidence="2 3" key="1">
    <citation type="journal article" date="2018" name="Front. Plant Sci.">
        <title>Red Clover (Trifolium pratense) and Zigzag Clover (T. medium) - A Picture of Genomic Similarities and Differences.</title>
        <authorList>
            <person name="Dluhosova J."/>
            <person name="Istvanek J."/>
            <person name="Nedelnik J."/>
            <person name="Repkova J."/>
        </authorList>
    </citation>
    <scope>NUCLEOTIDE SEQUENCE [LARGE SCALE GENOMIC DNA]</scope>
    <source>
        <strain evidence="3">cv. 10/8</strain>
        <tissue evidence="2">Leaf</tissue>
    </source>
</reference>
<dbReference type="AlphaFoldDB" id="A0A392QVF6"/>
<accession>A0A392QVF6</accession>
<feature type="non-terminal residue" evidence="2">
    <location>
        <position position="163"/>
    </location>
</feature>
<dbReference type="Gene3D" id="2.40.70.10">
    <property type="entry name" value="Acid Proteases"/>
    <property type="match status" value="1"/>
</dbReference>
<dbReference type="InterPro" id="IPR021109">
    <property type="entry name" value="Peptidase_aspartic_dom_sf"/>
</dbReference>
<dbReference type="CDD" id="cd00303">
    <property type="entry name" value="retropepsin_like"/>
    <property type="match status" value="1"/>
</dbReference>
<proteinExistence type="predicted"/>
<evidence type="ECO:0000256" key="1">
    <source>
        <dbReference type="SAM" id="MobiDB-lite"/>
    </source>
</evidence>
<dbReference type="EMBL" id="LXQA010162869">
    <property type="protein sequence ID" value="MCI27997.1"/>
    <property type="molecule type" value="Genomic_DNA"/>
</dbReference>
<dbReference type="Proteomes" id="UP000265520">
    <property type="component" value="Unassembled WGS sequence"/>
</dbReference>
<sequence length="163" mass="17812">MASRREKGLCYNCDDPFIPGHKCKGRFYLLISDETDSFSDEQPTIEPTPTDEPPDPTPLLDGQISFHSLSGSSATTTLRILGQISNHSVTVLIDGGSTHNFVQTRIAKFLDLPSSPVNTLKVMVGNGHLLECHRLCSNVNLTLQSHPFTVDFYALPLSGADII</sequence>
<feature type="region of interest" description="Disordered" evidence="1">
    <location>
        <begin position="38"/>
        <end position="57"/>
    </location>
</feature>
<comment type="caution">
    <text evidence="2">The sequence shown here is derived from an EMBL/GenBank/DDBJ whole genome shotgun (WGS) entry which is preliminary data.</text>
</comment>
<keyword evidence="3" id="KW-1185">Reference proteome</keyword>
<evidence type="ECO:0000313" key="3">
    <source>
        <dbReference type="Proteomes" id="UP000265520"/>
    </source>
</evidence>
<evidence type="ECO:0000313" key="2">
    <source>
        <dbReference type="EMBL" id="MCI27997.1"/>
    </source>
</evidence>
<protein>
    <submittedName>
        <fullName evidence="2">Uncharacterized protein</fullName>
    </submittedName>
</protein>
<name>A0A392QVF6_9FABA</name>
<organism evidence="2 3">
    <name type="scientific">Trifolium medium</name>
    <dbReference type="NCBI Taxonomy" id="97028"/>
    <lineage>
        <taxon>Eukaryota</taxon>
        <taxon>Viridiplantae</taxon>
        <taxon>Streptophyta</taxon>
        <taxon>Embryophyta</taxon>
        <taxon>Tracheophyta</taxon>
        <taxon>Spermatophyta</taxon>
        <taxon>Magnoliopsida</taxon>
        <taxon>eudicotyledons</taxon>
        <taxon>Gunneridae</taxon>
        <taxon>Pentapetalae</taxon>
        <taxon>rosids</taxon>
        <taxon>fabids</taxon>
        <taxon>Fabales</taxon>
        <taxon>Fabaceae</taxon>
        <taxon>Papilionoideae</taxon>
        <taxon>50 kb inversion clade</taxon>
        <taxon>NPAAA clade</taxon>
        <taxon>Hologalegina</taxon>
        <taxon>IRL clade</taxon>
        <taxon>Trifolieae</taxon>
        <taxon>Trifolium</taxon>
    </lineage>
</organism>